<proteinExistence type="predicted"/>
<dbReference type="PANTHER" id="PTHR43394">
    <property type="entry name" value="ATP-DEPENDENT PERMEASE MDL1, MITOCHONDRIAL"/>
    <property type="match status" value="1"/>
</dbReference>
<dbReference type="PANTHER" id="PTHR43394:SF11">
    <property type="entry name" value="ATP-BINDING CASSETTE TRANSPORTER"/>
    <property type="match status" value="1"/>
</dbReference>
<dbReference type="InterPro" id="IPR027417">
    <property type="entry name" value="P-loop_NTPase"/>
</dbReference>
<dbReference type="OrthoDB" id="6500128at2759"/>
<evidence type="ECO:0000313" key="3">
    <source>
        <dbReference type="EMBL" id="CAF1010748.1"/>
    </source>
</evidence>
<evidence type="ECO:0000256" key="1">
    <source>
        <dbReference type="ARBA" id="ARBA00022448"/>
    </source>
</evidence>
<organism evidence="3 4">
    <name type="scientific">Rotaria sordida</name>
    <dbReference type="NCBI Taxonomy" id="392033"/>
    <lineage>
        <taxon>Eukaryota</taxon>
        <taxon>Metazoa</taxon>
        <taxon>Spiralia</taxon>
        <taxon>Gnathifera</taxon>
        <taxon>Rotifera</taxon>
        <taxon>Eurotatoria</taxon>
        <taxon>Bdelloidea</taxon>
        <taxon>Philodinida</taxon>
        <taxon>Philodinidae</taxon>
        <taxon>Rotaria</taxon>
    </lineage>
</organism>
<gene>
    <name evidence="3" type="ORF">RFH988_LOCUS14664</name>
</gene>
<dbReference type="Gene3D" id="3.40.50.300">
    <property type="entry name" value="P-loop containing nucleotide triphosphate hydrolases"/>
    <property type="match status" value="1"/>
</dbReference>
<protein>
    <recommendedName>
        <fullName evidence="5">p-glycoprotein</fullName>
    </recommendedName>
</protein>
<comment type="caution">
    <text evidence="3">The sequence shown here is derived from an EMBL/GenBank/DDBJ whole genome shotgun (WGS) entry which is preliminary data.</text>
</comment>
<accession>A0A814HJQ8</accession>
<dbReference type="SUPFAM" id="SSF52540">
    <property type="entry name" value="P-loop containing nucleoside triphosphate hydrolases"/>
    <property type="match status" value="1"/>
</dbReference>
<evidence type="ECO:0000313" key="4">
    <source>
        <dbReference type="Proteomes" id="UP000663882"/>
    </source>
</evidence>
<dbReference type="GO" id="GO:0090374">
    <property type="term" value="P:oligopeptide export from mitochondrion"/>
    <property type="evidence" value="ECO:0007669"/>
    <property type="project" value="TreeGrafter"/>
</dbReference>
<evidence type="ECO:0008006" key="5">
    <source>
        <dbReference type="Google" id="ProtNLM"/>
    </source>
</evidence>
<dbReference type="InterPro" id="IPR039421">
    <property type="entry name" value="Type_1_exporter"/>
</dbReference>
<evidence type="ECO:0000256" key="2">
    <source>
        <dbReference type="ARBA" id="ARBA00022737"/>
    </source>
</evidence>
<reference evidence="3" key="1">
    <citation type="submission" date="2021-02" db="EMBL/GenBank/DDBJ databases">
        <authorList>
            <person name="Nowell W R."/>
        </authorList>
    </citation>
    <scope>NUCLEOTIDE SEQUENCE</scope>
</reference>
<sequence length="75" mass="8579">MDSYNEQIAQEALEQAQIEDPSRTSLIVAHRLSTIRSCDLICVLDRGHILESGTDTELIQQRGVYYKMLLQNDLK</sequence>
<dbReference type="AlphaFoldDB" id="A0A814HJQ8"/>
<dbReference type="GO" id="GO:0005743">
    <property type="term" value="C:mitochondrial inner membrane"/>
    <property type="evidence" value="ECO:0007669"/>
    <property type="project" value="TreeGrafter"/>
</dbReference>
<dbReference type="EMBL" id="CAJNOO010000685">
    <property type="protein sequence ID" value="CAF1010748.1"/>
    <property type="molecule type" value="Genomic_DNA"/>
</dbReference>
<name>A0A814HJQ8_9BILA</name>
<dbReference type="GO" id="GO:0015421">
    <property type="term" value="F:ABC-type oligopeptide transporter activity"/>
    <property type="evidence" value="ECO:0007669"/>
    <property type="project" value="TreeGrafter"/>
</dbReference>
<dbReference type="Proteomes" id="UP000663882">
    <property type="component" value="Unassembled WGS sequence"/>
</dbReference>
<keyword evidence="2" id="KW-0677">Repeat</keyword>
<keyword evidence="1" id="KW-0813">Transport</keyword>